<evidence type="ECO:0000256" key="1">
    <source>
        <dbReference type="SAM" id="MobiDB-lite"/>
    </source>
</evidence>
<dbReference type="AlphaFoldDB" id="A0AAD4GNM6"/>
<dbReference type="Proteomes" id="UP001194746">
    <property type="component" value="Unassembled WGS sequence"/>
</dbReference>
<proteinExistence type="predicted"/>
<dbReference type="InterPro" id="IPR000095">
    <property type="entry name" value="CRIB_dom"/>
</dbReference>
<name>A0AAD4GNM6_ASPNN</name>
<feature type="compositionally biased region" description="Polar residues" evidence="1">
    <location>
        <begin position="1"/>
        <end position="13"/>
    </location>
</feature>
<reference evidence="3" key="2">
    <citation type="submission" date="2020-02" db="EMBL/GenBank/DDBJ databases">
        <authorList>
            <person name="Gilchrist C.L.M."/>
            <person name="Chooi Y.-H."/>
        </authorList>
    </citation>
    <scope>NUCLEOTIDE SEQUENCE</scope>
    <source>
        <strain evidence="3">MST-FP2251</strain>
    </source>
</reference>
<evidence type="ECO:0000259" key="2">
    <source>
        <dbReference type="PROSITE" id="PS50108"/>
    </source>
</evidence>
<accession>A0AAD4GNM6</accession>
<feature type="region of interest" description="Disordered" evidence="1">
    <location>
        <begin position="253"/>
        <end position="324"/>
    </location>
</feature>
<dbReference type="PROSITE" id="PS50108">
    <property type="entry name" value="CRIB"/>
    <property type="match status" value="1"/>
</dbReference>
<feature type="compositionally biased region" description="Basic and acidic residues" evidence="1">
    <location>
        <begin position="473"/>
        <end position="486"/>
    </location>
</feature>
<feature type="compositionally biased region" description="Polar residues" evidence="1">
    <location>
        <begin position="808"/>
        <end position="827"/>
    </location>
</feature>
<gene>
    <name evidence="3" type="ORF">FE257_003401</name>
</gene>
<reference evidence="3" key="1">
    <citation type="journal article" date="2019" name="Beilstein J. Org. Chem.">
        <title>Nanangenines: drimane sesquiterpenoids as the dominant metabolite cohort of a novel Australian fungus, Aspergillus nanangensis.</title>
        <authorList>
            <person name="Lacey H.J."/>
            <person name="Gilchrist C.L.M."/>
            <person name="Crombie A."/>
            <person name="Kalaitzis J.A."/>
            <person name="Vuong D."/>
            <person name="Rutledge P.J."/>
            <person name="Turner P."/>
            <person name="Pitt J.I."/>
            <person name="Lacey E."/>
            <person name="Chooi Y.H."/>
            <person name="Piggott A.M."/>
        </authorList>
    </citation>
    <scope>NUCLEOTIDE SEQUENCE</scope>
    <source>
        <strain evidence="3">MST-FP2251</strain>
    </source>
</reference>
<organism evidence="3 4">
    <name type="scientific">Aspergillus nanangensis</name>
    <dbReference type="NCBI Taxonomy" id="2582783"/>
    <lineage>
        <taxon>Eukaryota</taxon>
        <taxon>Fungi</taxon>
        <taxon>Dikarya</taxon>
        <taxon>Ascomycota</taxon>
        <taxon>Pezizomycotina</taxon>
        <taxon>Eurotiomycetes</taxon>
        <taxon>Eurotiomycetidae</taxon>
        <taxon>Eurotiales</taxon>
        <taxon>Aspergillaceae</taxon>
        <taxon>Aspergillus</taxon>
        <taxon>Aspergillus subgen. Circumdati</taxon>
    </lineage>
</organism>
<feature type="region of interest" description="Disordered" evidence="1">
    <location>
        <begin position="1"/>
        <end position="120"/>
    </location>
</feature>
<protein>
    <recommendedName>
        <fullName evidence="2">CRIB domain-containing protein</fullName>
    </recommendedName>
</protein>
<dbReference type="EMBL" id="VCAU01000161">
    <property type="protein sequence ID" value="KAF9883526.1"/>
    <property type="molecule type" value="Genomic_DNA"/>
</dbReference>
<feature type="region of interest" description="Disordered" evidence="1">
    <location>
        <begin position="760"/>
        <end position="827"/>
    </location>
</feature>
<feature type="region of interest" description="Disordered" evidence="1">
    <location>
        <begin position="468"/>
        <end position="499"/>
    </location>
</feature>
<feature type="compositionally biased region" description="Low complexity" evidence="1">
    <location>
        <begin position="569"/>
        <end position="590"/>
    </location>
</feature>
<feature type="region of interest" description="Disordered" evidence="1">
    <location>
        <begin position="569"/>
        <end position="596"/>
    </location>
</feature>
<comment type="caution">
    <text evidence="3">The sequence shown here is derived from an EMBL/GenBank/DDBJ whole genome shotgun (WGS) entry which is preliminary data.</text>
</comment>
<evidence type="ECO:0000313" key="4">
    <source>
        <dbReference type="Proteomes" id="UP001194746"/>
    </source>
</evidence>
<evidence type="ECO:0000313" key="3">
    <source>
        <dbReference type="EMBL" id="KAF9883526.1"/>
    </source>
</evidence>
<feature type="region of interest" description="Disordered" evidence="1">
    <location>
        <begin position="716"/>
        <end position="747"/>
    </location>
</feature>
<feature type="domain" description="CRIB" evidence="2">
    <location>
        <begin position="174"/>
        <end position="187"/>
    </location>
</feature>
<keyword evidence="4" id="KW-1185">Reference proteome</keyword>
<feature type="compositionally biased region" description="Low complexity" evidence="1">
    <location>
        <begin position="55"/>
        <end position="80"/>
    </location>
</feature>
<feature type="region of interest" description="Disordered" evidence="1">
    <location>
        <begin position="411"/>
        <end position="442"/>
    </location>
</feature>
<sequence length="827" mass="90319">MHTSHLSMSTSRGMGQEQERPPTGASTSDHPEHTVHMRSRSTAHAQSPKRLSVFSGRSRSNTTNSTTSSSRRSPASSMTSADAASLPSSNHSHEERSGSATGIRPERQESMTKSLFTRGSRILRRQGSKFNIVATVDEADEAEREKPRFEVADIFTRHHRSRQSNAQDNIKSLISDPFDFHHLTHTSPSHFQELDQTRENDLVTEFSAIRASQRPVTGLKGIRAEDLHFRDFSSEDLTDCANCTSCGTTMAGDDHSGPGAMSPPASPGTISTPVSPKKPNNAPARESRAFENFSRPVSRIHKYEATAPPPRAGSPRLAASPELSEPAPRAIDEILGLSSPQTYPEHVHSHTNDSRENISLSNIQIEGMFPAANLFPDKEPTHARAGSVPFSALSSDLDDVPEEEEIAATYWHDSPESNVEHPASGTESQLGSPLHATNAEPLGAPKSRLSVYVTEKLSLKLSEALGSPTLPQFREHAEAPEQERARSQSSGRQSAINPKPTYETIYEAWDADIDYCYEHAAESNSNFDWARKSLEEPQHGKVEVSITMPLDDSLPRGQENRLPLSVHHLSTSTLPTPDLDPSPSRSLPSSHFASTPSTIGYEGELTALQKDGDYFQPVSSSMFPSALGKNITHDTLYEEYLAADAESDRHFSFCSQGVIQPMEHPVSPRSSFSPISKCNSQESLILSRAASIVRKHRSSVSTVSVPELVHSLANSRELPPMEHVPSSERLSSGFGRPDSASHHRQTKSLARELDAYRIDGNTAPETTGPMTCATPFAHDRTRSTSEVDSIPLVARATKASAHRRKGRTSYSLFPTPPMANSNGPLPS</sequence>